<evidence type="ECO:0000256" key="3">
    <source>
        <dbReference type="ARBA" id="ARBA00022824"/>
    </source>
</evidence>
<dbReference type="InterPro" id="IPR013244">
    <property type="entry name" value="Sec39_domain"/>
</dbReference>
<sequence length="2272" mass="259275">LLGYTTLLTTFACLKIPVLFFRGAYCFWEYRKGHSFLIPLKQYCSFNPAKFSLPSGLVRLVNKQINWHLDVFPFFVVPKDPNPQWRRVAWSHDCTLLAYAESTGTVRVFDLMGSELLVISPVSSFPGDLSYAIAGLIFLEYKASAQWSAELLVINYRGELRSYLVSVGTNQSFQESHSFSFSSHYTHGINTVIYHPGHRLLLVGGCETDEDGVSKATACGISAWRVLSGSPHYKQVTSYEDDIKTRRGLLRIMNLRFYSRRGTEQDGIFKMNLSPDGALLAAIHFSGKLTIWSIPSLRQQGEWDQTDQPGYDEVNPDWKLSSEKRKKIKDKESYYPLIDVNWWADNSVILARCSGALTVSSVKTLRNLLGRSCEWFESSPQVTSAHDGGFLSLECEIKLVPKRLRLESRAGDEDEGEDDSDSDDENSAKDRYFSYLKQGLYFVTEMERFAPPRKRPRTITKNFRLVSLRSTTPEELYQRKIDNEEYEEALSLAQAYGLDSDLVYQRQWRKSAVNVASIQDYLSKIKKRAWVLHECLERVPENVDAAKKLLQYGLKGTDLEALVAIGKGEDGGRFILPGEADVGIPYENFLSPDEETDAKKEREARKHQELLLSLNFSKLTLEQKELCRSRLKLLTYLDRLETYEEILGGPHSAEQHYDGEFFKKFRNQNIVLSARTYARESNVRALEILFTFHGSALLPHRQAILSNFPETTSPHEYAFLLPEACYEQGTLKIIPWNEQKHREEDWCEKADCRTIVEPTLQDESEFLYESQPELLKYRTTELSVELVTDWYLSRAQEIEKYAMQVDCALSLVRLGMERNIPGLQVLCDNLITLETIVYETDGDRTLTLKELVEMKDIEKLRLLMKNSSDEKYVKNVYQWMIPFLHRCENQSPGLANSLFKEYLVTLAKEDLTLPLKIFQNSKPACQQKIIPEQDQLMITALECIYSCERDDQLALCYDILECLPQRGYGPETDKTSSLHDAVDELERILSVSELLEKHGLQKPVSFVKDTKDNAEEARKLMIRLTRHTGRKQPSVNEMQWKELLQDMLDMQQKVYTCLQSDACYEIFTESLLCSSSIDNIHLAGQMMHCSIWSVDQPVSSKGKPQYRVSYTRSIELVLAASREYFNSSTSLTDSCMDLARCCLQLIVDCPSAIQEELDLIRALGYLEEFGVKILPLQVRLCSDRLGLVKDCLSQLPTNYKQSAKLLGLANLLRVAGDDQMERKGQVLILLVEQALSFQDYKAASMHCQELMTAGYAKSWEVCSQLGQSEGYHDLGMRQELMAFALTHCPPTAIEALLGVSSSLQTQVRPSETSFIQLSCTKVLKGTSSADLLYWTTTKTMKVLSNTTMTTKAMLHAVSDGQWWKRSLTYLRPLHGQELGDVLKSGLGENITVEKQGCHPFYESLIADPYVAESEISYGTYQNNSLESFAEVLLRTEKLTETKSEAKDLLPTTEGMSVCDCIHSCTYYDIVVDANKCFEKQLHSAISLQLASYYYSLQIYARLAPCFKDKCHPLYRADPEEVIKMVTQHVTQYAYADWPEEIATLINQLHYYNERLLDFTQAQILQGLGKGVDVQRFTADGQYKRETILGLAETLEENVYKIAVSLAQRYSVPLWEVYMIHLEFLFTDSGLSTLEIEERAQSLGLFETLKTSPEMLYEHMVKYVYPSIEGRDHQRLLYYFTLLENCGCSEVVKHTVKPETHIRLLKKFKAVAPGLNYKKLMDDNENPLETLEPILTSQNILSISKLAPKIPKKDGSMLSPSSLYAVWLQNLFWNGDHHLIKKIPETMDELLHAYDVCSKYFDRLDPDNIITFIDEITFSSKAVTKLPVEARIEVTKKAVKAVKHLSEKSRKKHSENEMEDAKNPAVAYEKTLNHLQQSLAHLETLTHSFIAYLKNSEQDVLQKYGYLYDLSRSERDQIHEQAVTMCMDGQPLDMIQQLIEVAVGDLCLSTKDIVQCAIKKLYLFKDPLGVLEGIVSAVHASVEKGEKVVSSDDLLEWLRPFCGDDSLPVKPRIKVLQILEQAFHLSDEDSKLLVYFRTQAVLRACWPETKVEIADIESEEKRCELFLRLLESSHKPSEFQHLVLLLQAWPPMEMNDNPWVKLVIVMLQRYPPEEKDSMGNEILKICRSLYDTKYKLPVECIKALCLLLLDHSLLLPSLKLLVESMDQDLHNTALKQITAVTKVDDSNCDAEILSLLLNAKLVVKCISTAFYPRLIDHLLANHAEGGWDVEEIAKQLKEAGFNAEAGSLLLSYRGTHPALRTFTSALQTIQHWI</sequence>
<evidence type="ECO:0000313" key="9">
    <source>
        <dbReference type="Ensembl" id="ENSMGAP00000029044.1"/>
    </source>
</evidence>
<dbReference type="InterPro" id="IPR036322">
    <property type="entry name" value="WD40_repeat_dom_sf"/>
</dbReference>
<dbReference type="PANTHER" id="PTHR15922">
    <property type="entry name" value="NEUROBLASTOMA-AMPLIFIED SEQUENCE"/>
    <property type="match status" value="1"/>
</dbReference>
<dbReference type="InterPro" id="IPR054751">
    <property type="entry name" value="NBAS_C"/>
</dbReference>
<dbReference type="GO" id="GO:0015031">
    <property type="term" value="P:protein transport"/>
    <property type="evidence" value="ECO:0007669"/>
    <property type="project" value="UniProtKB-KW"/>
</dbReference>
<feature type="domain" description="Sec39" evidence="6">
    <location>
        <begin position="671"/>
        <end position="1305"/>
    </location>
</feature>
<dbReference type="Pfam" id="PF22913">
    <property type="entry name" value="NBAS_11th"/>
    <property type="match status" value="1"/>
</dbReference>
<dbReference type="GeneTree" id="ENSGT00390000012474"/>
<dbReference type="SUPFAM" id="SSF50978">
    <property type="entry name" value="WD40 repeat-like"/>
    <property type="match status" value="1"/>
</dbReference>
<dbReference type="PANTHER" id="PTHR15922:SF2">
    <property type="entry name" value="NBAS SUBUNIT OF NRZ TETHERING COMPLEX"/>
    <property type="match status" value="1"/>
</dbReference>
<evidence type="ECO:0000256" key="5">
    <source>
        <dbReference type="SAM" id="MobiDB-lite"/>
    </source>
</evidence>
<dbReference type="InParanoid" id="A0A803YB97"/>
<protein>
    <submittedName>
        <fullName evidence="9">NBAS subunit of NRZ tethering complex</fullName>
    </submittedName>
</protein>
<keyword evidence="4" id="KW-0653">Protein transport</keyword>
<organism evidence="9 10">
    <name type="scientific">Meleagris gallopavo</name>
    <name type="common">Wild turkey</name>
    <dbReference type="NCBI Taxonomy" id="9103"/>
    <lineage>
        <taxon>Eukaryota</taxon>
        <taxon>Metazoa</taxon>
        <taxon>Chordata</taxon>
        <taxon>Craniata</taxon>
        <taxon>Vertebrata</taxon>
        <taxon>Euteleostomi</taxon>
        <taxon>Archelosauria</taxon>
        <taxon>Archosauria</taxon>
        <taxon>Dinosauria</taxon>
        <taxon>Saurischia</taxon>
        <taxon>Theropoda</taxon>
        <taxon>Coelurosauria</taxon>
        <taxon>Aves</taxon>
        <taxon>Neognathae</taxon>
        <taxon>Galloanserae</taxon>
        <taxon>Galliformes</taxon>
        <taxon>Phasianidae</taxon>
        <taxon>Meleagridinae</taxon>
        <taxon>Meleagris</taxon>
    </lineage>
</organism>
<dbReference type="Pfam" id="PF08314">
    <property type="entry name" value="Sec39"/>
    <property type="match status" value="1"/>
</dbReference>
<feature type="domain" description="Neuroblastoma-amplified sequence N-terminal" evidence="7">
    <location>
        <begin position="68"/>
        <end position="318"/>
    </location>
</feature>
<proteinExistence type="predicted"/>
<reference evidence="9 10" key="1">
    <citation type="journal article" date="2010" name="PLoS Biol.">
        <title>Multi-platform next-generation sequencing of the domestic turkey (Meleagris gallopavo): genome assembly and analysis.</title>
        <authorList>
            <person name="Dalloul R.A."/>
            <person name="Long J.A."/>
            <person name="Zimin A.V."/>
            <person name="Aslam L."/>
            <person name="Beal K."/>
            <person name="Blomberg L.A."/>
            <person name="Bouffard P."/>
            <person name="Burt D.W."/>
            <person name="Crasta O."/>
            <person name="Crooijmans R.P."/>
            <person name="Cooper K."/>
            <person name="Coulombe R.A."/>
            <person name="De S."/>
            <person name="Delany M.E."/>
            <person name="Dodgson J.B."/>
            <person name="Dong J.J."/>
            <person name="Evans C."/>
            <person name="Frederickson K.M."/>
            <person name="Flicek P."/>
            <person name="Florea L."/>
            <person name="Folkerts O."/>
            <person name="Groenen M.A."/>
            <person name="Harkins T.T."/>
            <person name="Herrero J."/>
            <person name="Hoffmann S."/>
            <person name="Megens H.J."/>
            <person name="Jiang A."/>
            <person name="de Jong P."/>
            <person name="Kaiser P."/>
            <person name="Kim H."/>
            <person name="Kim K.W."/>
            <person name="Kim S."/>
            <person name="Langenberger D."/>
            <person name="Lee M.K."/>
            <person name="Lee T."/>
            <person name="Mane S."/>
            <person name="Marcais G."/>
            <person name="Marz M."/>
            <person name="McElroy A.P."/>
            <person name="Modise T."/>
            <person name="Nefedov M."/>
            <person name="Notredame C."/>
            <person name="Paton I.R."/>
            <person name="Payne W.S."/>
            <person name="Pertea G."/>
            <person name="Prickett D."/>
            <person name="Puiu D."/>
            <person name="Qioa D."/>
            <person name="Raineri E."/>
            <person name="Ruffier M."/>
            <person name="Salzberg S.L."/>
            <person name="Schatz M.C."/>
            <person name="Scheuring C."/>
            <person name="Schmidt C.J."/>
            <person name="Schroeder S."/>
            <person name="Searle S.M."/>
            <person name="Smith E.J."/>
            <person name="Smith J."/>
            <person name="Sonstegard T.S."/>
            <person name="Stadler P.F."/>
            <person name="Tafer H."/>
            <person name="Tu Z.J."/>
            <person name="Van Tassell C.P."/>
            <person name="Vilella A.J."/>
            <person name="Williams K.P."/>
            <person name="Yorke J.A."/>
            <person name="Zhang L."/>
            <person name="Zhang H.B."/>
            <person name="Zhang X."/>
            <person name="Zhang Y."/>
            <person name="Reed K.M."/>
        </authorList>
    </citation>
    <scope>NUCLEOTIDE SEQUENCE [LARGE SCALE GENOMIC DNA]</scope>
</reference>
<dbReference type="Proteomes" id="UP000001645">
    <property type="component" value="Chromosome 2"/>
</dbReference>
<evidence type="ECO:0000259" key="6">
    <source>
        <dbReference type="Pfam" id="PF08314"/>
    </source>
</evidence>
<feature type="region of interest" description="Disordered" evidence="5">
    <location>
        <begin position="408"/>
        <end position="427"/>
    </location>
</feature>
<keyword evidence="2" id="KW-0813">Transport</keyword>
<dbReference type="GO" id="GO:0006890">
    <property type="term" value="P:retrograde vesicle-mediated transport, Golgi to endoplasmic reticulum"/>
    <property type="evidence" value="ECO:0007669"/>
    <property type="project" value="Ensembl"/>
</dbReference>
<dbReference type="GO" id="GO:0000149">
    <property type="term" value="F:SNARE binding"/>
    <property type="evidence" value="ECO:0007669"/>
    <property type="project" value="Ensembl"/>
</dbReference>
<feature type="compositionally biased region" description="Acidic residues" evidence="5">
    <location>
        <begin position="412"/>
        <end position="425"/>
    </location>
</feature>
<evidence type="ECO:0000259" key="7">
    <source>
        <dbReference type="Pfam" id="PF15492"/>
    </source>
</evidence>
<dbReference type="Bgee" id="ENSMGAG00000014024">
    <property type="expression patterns" value="Expressed in pancreas and 17 other cell types or tissues"/>
</dbReference>
<comment type="subcellular location">
    <subcellularLocation>
        <location evidence="1">Endoplasmic reticulum</location>
    </subcellularLocation>
</comment>
<dbReference type="Ensembl" id="ENSMGAT00000027354.1">
    <property type="protein sequence ID" value="ENSMGAP00000029044.1"/>
    <property type="gene ID" value="ENSMGAG00000014024.3"/>
</dbReference>
<dbReference type="GO" id="GO:0070939">
    <property type="term" value="C:Dsl1/NZR complex"/>
    <property type="evidence" value="ECO:0007669"/>
    <property type="project" value="Ensembl"/>
</dbReference>
<evidence type="ECO:0000259" key="8">
    <source>
        <dbReference type="Pfam" id="PF22913"/>
    </source>
</evidence>
<dbReference type="Gene3D" id="2.130.10.10">
    <property type="entry name" value="YVTN repeat-like/Quinoprotein amine dehydrogenase"/>
    <property type="match status" value="1"/>
</dbReference>
<gene>
    <name evidence="9" type="primary">NBAS</name>
</gene>
<dbReference type="GO" id="GO:2000623">
    <property type="term" value="P:negative regulation of nuclear-transcribed mRNA catabolic process, nonsense-mediated decay"/>
    <property type="evidence" value="ECO:0007669"/>
    <property type="project" value="Ensembl"/>
</dbReference>
<name>A0A803YB97_MELGA</name>
<dbReference type="GO" id="GO:0000956">
    <property type="term" value="P:nuclear-transcribed mRNA catabolic process"/>
    <property type="evidence" value="ECO:0007669"/>
    <property type="project" value="Ensembl"/>
</dbReference>
<evidence type="ECO:0000256" key="1">
    <source>
        <dbReference type="ARBA" id="ARBA00004240"/>
    </source>
</evidence>
<dbReference type="InterPro" id="IPR029145">
    <property type="entry name" value="NBAS_N"/>
</dbReference>
<keyword evidence="10" id="KW-1185">Reference proteome</keyword>
<evidence type="ECO:0000256" key="4">
    <source>
        <dbReference type="ARBA" id="ARBA00022927"/>
    </source>
</evidence>
<evidence type="ECO:0000313" key="10">
    <source>
        <dbReference type="Proteomes" id="UP000001645"/>
    </source>
</evidence>
<accession>A0A803YB97</accession>
<reference evidence="9" key="3">
    <citation type="submission" date="2025-09" db="UniProtKB">
        <authorList>
            <consortium name="Ensembl"/>
        </authorList>
    </citation>
    <scope>IDENTIFICATION</scope>
</reference>
<dbReference type="OrthoDB" id="19988at2759"/>
<feature type="domain" description="NBAS subunit of NRZ tethering complex C-terminal" evidence="8">
    <location>
        <begin position="1912"/>
        <end position="2025"/>
    </location>
</feature>
<dbReference type="Pfam" id="PF15492">
    <property type="entry name" value="Nbas_N"/>
    <property type="match status" value="1"/>
</dbReference>
<reference evidence="9" key="2">
    <citation type="submission" date="2025-08" db="UniProtKB">
        <authorList>
            <consortium name="Ensembl"/>
        </authorList>
    </citation>
    <scope>IDENTIFICATION</scope>
</reference>
<dbReference type="InterPro" id="IPR015943">
    <property type="entry name" value="WD40/YVTN_repeat-like_dom_sf"/>
</dbReference>
<keyword evidence="3" id="KW-0256">Endoplasmic reticulum</keyword>
<evidence type="ECO:0000256" key="2">
    <source>
        <dbReference type="ARBA" id="ARBA00022448"/>
    </source>
</evidence>